<dbReference type="GO" id="GO:0016020">
    <property type="term" value="C:membrane"/>
    <property type="evidence" value="ECO:0007669"/>
    <property type="project" value="UniProtKB-SubCell"/>
</dbReference>
<proteinExistence type="predicted"/>
<evidence type="ECO:0000256" key="4">
    <source>
        <dbReference type="ARBA" id="ARBA00023136"/>
    </source>
</evidence>
<keyword evidence="7" id="KW-1185">Reference proteome</keyword>
<dbReference type="AlphaFoldDB" id="A0A2R5G2P0"/>
<feature type="transmembrane region" description="Helical" evidence="5">
    <location>
        <begin position="277"/>
        <end position="294"/>
    </location>
</feature>
<feature type="transmembrane region" description="Helical" evidence="5">
    <location>
        <begin position="12"/>
        <end position="29"/>
    </location>
</feature>
<feature type="transmembrane region" description="Helical" evidence="5">
    <location>
        <begin position="78"/>
        <end position="96"/>
    </location>
</feature>
<comment type="caution">
    <text evidence="6">The sequence shown here is derived from an EMBL/GenBank/DDBJ whole genome shotgun (WGS) entry which is preliminary data.</text>
</comment>
<sequence length="306" mass="34137">MRKGKGGGGLSTAYAVLGYMACSAGMLLVNKLAVHSMPTPGFVLLCQLAASAVFTWGAGRLRYIEVDPLSVDKVRKFWIVPVAFLMTVFANIKILQHSNVETFITFRASTPIIISVLDWALMGRELPSRKSWVCLFGLLVGALMYLYFEKGSMTATSYFWVAAWYCIFVFDQIFIKHITNTVKMTTWGRVYYTNALPVIPLFFIMYFTGEFEKLSSMEISLHSQFWLLVSCACGVAISYFAFLARAAVSATSFTVLGNTCKVITVSLNILIWDNHATAEGIMSLFMCLVCAFFYEQAPKRAKGLPE</sequence>
<evidence type="ECO:0000256" key="2">
    <source>
        <dbReference type="ARBA" id="ARBA00022692"/>
    </source>
</evidence>
<organism evidence="6 7">
    <name type="scientific">Hondaea fermentalgiana</name>
    <dbReference type="NCBI Taxonomy" id="2315210"/>
    <lineage>
        <taxon>Eukaryota</taxon>
        <taxon>Sar</taxon>
        <taxon>Stramenopiles</taxon>
        <taxon>Bigyra</taxon>
        <taxon>Labyrinthulomycetes</taxon>
        <taxon>Thraustochytrida</taxon>
        <taxon>Thraustochytriidae</taxon>
        <taxon>Hondaea</taxon>
    </lineage>
</organism>
<feature type="transmembrane region" description="Helical" evidence="5">
    <location>
        <begin position="160"/>
        <end position="178"/>
    </location>
</feature>
<evidence type="ECO:0000256" key="5">
    <source>
        <dbReference type="SAM" id="Phobius"/>
    </source>
</evidence>
<protein>
    <submittedName>
        <fullName evidence="6">GDP-fucose transporter 1</fullName>
    </submittedName>
</protein>
<dbReference type="OrthoDB" id="417037at2759"/>
<evidence type="ECO:0000313" key="7">
    <source>
        <dbReference type="Proteomes" id="UP000241890"/>
    </source>
</evidence>
<evidence type="ECO:0000313" key="6">
    <source>
        <dbReference type="EMBL" id="GBG23998.1"/>
    </source>
</evidence>
<name>A0A2R5G2P0_9STRA</name>
<reference evidence="6 7" key="1">
    <citation type="submission" date="2017-12" db="EMBL/GenBank/DDBJ databases">
        <title>Sequencing, de novo assembly and annotation of complete genome of a new Thraustochytrid species, strain FCC1311.</title>
        <authorList>
            <person name="Sedici K."/>
            <person name="Godart F."/>
            <person name="Aiese Cigliano R."/>
            <person name="Sanseverino W."/>
            <person name="Barakat M."/>
            <person name="Ortet P."/>
            <person name="Marechal E."/>
            <person name="Cagnac O."/>
            <person name="Amato A."/>
        </authorList>
    </citation>
    <scope>NUCLEOTIDE SEQUENCE [LARGE SCALE GENOMIC DNA]</scope>
</reference>
<feature type="transmembrane region" description="Helical" evidence="5">
    <location>
        <begin position="132"/>
        <end position="148"/>
    </location>
</feature>
<gene>
    <name evidence="6" type="ORF">FCC1311_002162</name>
</gene>
<evidence type="ECO:0000256" key="3">
    <source>
        <dbReference type="ARBA" id="ARBA00022989"/>
    </source>
</evidence>
<keyword evidence="3 5" id="KW-1133">Transmembrane helix</keyword>
<feature type="transmembrane region" description="Helical" evidence="5">
    <location>
        <begin position="250"/>
        <end position="271"/>
    </location>
</feature>
<dbReference type="Proteomes" id="UP000241890">
    <property type="component" value="Unassembled WGS sequence"/>
</dbReference>
<dbReference type="PANTHER" id="PTHR11132">
    <property type="entry name" value="SOLUTE CARRIER FAMILY 35"/>
    <property type="match status" value="1"/>
</dbReference>
<evidence type="ECO:0000256" key="1">
    <source>
        <dbReference type="ARBA" id="ARBA00004141"/>
    </source>
</evidence>
<feature type="transmembrane region" description="Helical" evidence="5">
    <location>
        <begin position="221"/>
        <end position="243"/>
    </location>
</feature>
<dbReference type="EMBL" id="BEYU01000002">
    <property type="protein sequence ID" value="GBG23998.1"/>
    <property type="molecule type" value="Genomic_DNA"/>
</dbReference>
<feature type="transmembrane region" description="Helical" evidence="5">
    <location>
        <begin position="190"/>
        <end position="209"/>
    </location>
</feature>
<dbReference type="InterPro" id="IPR050186">
    <property type="entry name" value="TPT_transporter"/>
</dbReference>
<comment type="subcellular location">
    <subcellularLocation>
        <location evidence="1">Membrane</location>
        <topology evidence="1">Multi-pass membrane protein</topology>
    </subcellularLocation>
</comment>
<accession>A0A2R5G2P0</accession>
<keyword evidence="4 5" id="KW-0472">Membrane</keyword>
<keyword evidence="2 5" id="KW-0812">Transmembrane</keyword>
<dbReference type="InParanoid" id="A0A2R5G2P0"/>